<proteinExistence type="predicted"/>
<dbReference type="InterPro" id="IPR001900">
    <property type="entry name" value="RNase_II/R"/>
</dbReference>
<dbReference type="PANTHER" id="PTHR23355:SF35">
    <property type="entry name" value="EXOSOME COMPLEX EXONUCLEASE RRP44"/>
    <property type="match status" value="1"/>
</dbReference>
<evidence type="ECO:0000313" key="3">
    <source>
        <dbReference type="Proteomes" id="UP000694864"/>
    </source>
</evidence>
<dbReference type="Pfam" id="PF00773">
    <property type="entry name" value="RNB"/>
    <property type="match status" value="1"/>
</dbReference>
<protein>
    <submittedName>
        <fullName evidence="4">DIS3-like exonuclease 2 isoform X1</fullName>
    </submittedName>
</protein>
<dbReference type="SUPFAM" id="SSF50249">
    <property type="entry name" value="Nucleic acid-binding proteins"/>
    <property type="match status" value="1"/>
</dbReference>
<dbReference type="Proteomes" id="UP000694864">
    <property type="component" value="Chromosome 11"/>
</dbReference>
<keyword evidence="1" id="KW-0732">Signal</keyword>
<gene>
    <name evidence="4" type="primary">LOC104720803</name>
</gene>
<keyword evidence="3" id="KW-1185">Reference proteome</keyword>
<dbReference type="PANTHER" id="PTHR23355">
    <property type="entry name" value="RIBONUCLEASE"/>
    <property type="match status" value="1"/>
</dbReference>
<name>A0ABM1QMF7_CAMSA</name>
<reference evidence="3" key="1">
    <citation type="journal article" date="2014" name="Nat. Commun.">
        <title>The emerging biofuel crop Camelina sativa retains a highly undifferentiated hexaploid genome structure.</title>
        <authorList>
            <person name="Kagale S."/>
            <person name="Koh C."/>
            <person name="Nixon J."/>
            <person name="Bollina V."/>
            <person name="Clarke W.E."/>
            <person name="Tuteja R."/>
            <person name="Spillane C."/>
            <person name="Robinson S.J."/>
            <person name="Links M.G."/>
            <person name="Clarke C."/>
            <person name="Higgins E.E."/>
            <person name="Huebert T."/>
            <person name="Sharpe A.G."/>
            <person name="Parkin I.A."/>
        </authorList>
    </citation>
    <scope>NUCLEOTIDE SEQUENCE [LARGE SCALE GENOMIC DNA]</scope>
    <source>
        <strain evidence="3">cv. DH55</strain>
    </source>
</reference>
<evidence type="ECO:0000256" key="1">
    <source>
        <dbReference type="SAM" id="SignalP"/>
    </source>
</evidence>
<accession>A0ABM1QMF7</accession>
<organism evidence="3 4">
    <name type="scientific">Camelina sativa</name>
    <name type="common">False flax</name>
    <name type="synonym">Myagrum sativum</name>
    <dbReference type="NCBI Taxonomy" id="90675"/>
    <lineage>
        <taxon>Eukaryota</taxon>
        <taxon>Viridiplantae</taxon>
        <taxon>Streptophyta</taxon>
        <taxon>Embryophyta</taxon>
        <taxon>Tracheophyta</taxon>
        <taxon>Spermatophyta</taxon>
        <taxon>Magnoliopsida</taxon>
        <taxon>eudicotyledons</taxon>
        <taxon>Gunneridae</taxon>
        <taxon>Pentapetalae</taxon>
        <taxon>rosids</taxon>
        <taxon>malvids</taxon>
        <taxon>Brassicales</taxon>
        <taxon>Brassicaceae</taxon>
        <taxon>Camelineae</taxon>
        <taxon>Camelina</taxon>
    </lineage>
</organism>
<feature type="chain" id="PRO_5046922014" evidence="1">
    <location>
        <begin position="27"/>
        <end position="107"/>
    </location>
</feature>
<feature type="domain" description="RNB" evidence="2">
    <location>
        <begin position="21"/>
        <end position="43"/>
    </location>
</feature>
<reference evidence="4" key="2">
    <citation type="submission" date="2025-08" db="UniProtKB">
        <authorList>
            <consortium name="RefSeq"/>
        </authorList>
    </citation>
    <scope>IDENTIFICATION</scope>
    <source>
        <tissue evidence="4">Leaf</tissue>
    </source>
</reference>
<dbReference type="GeneID" id="104720803"/>
<evidence type="ECO:0000313" key="4">
    <source>
        <dbReference type="RefSeq" id="XP_019087945.1"/>
    </source>
</evidence>
<dbReference type="InterPro" id="IPR012340">
    <property type="entry name" value="NA-bd_OB-fold"/>
</dbReference>
<dbReference type="InterPro" id="IPR050180">
    <property type="entry name" value="RNR_Ribonuclease"/>
</dbReference>
<evidence type="ECO:0000259" key="2">
    <source>
        <dbReference type="Pfam" id="PF00773"/>
    </source>
</evidence>
<dbReference type="RefSeq" id="XP_019087945.1">
    <property type="nucleotide sequence ID" value="XM_019232400.1"/>
</dbReference>
<sequence length="107" mass="11981">MGKFVRRGWVVACVLVLLMSTHFTSPIRRYADVFVHRLLAASLGIYKLPTVFQDRSQLTSVADSKSPLTLCGLFKGLLFSGILSALTKFVNLRVFCPFPDVTIRRTC</sequence>
<feature type="signal peptide" evidence="1">
    <location>
        <begin position="1"/>
        <end position="26"/>
    </location>
</feature>